<proteinExistence type="predicted"/>
<accession>A0ABV0EUJ8</accession>
<feature type="transmembrane region" description="Helical" evidence="1">
    <location>
        <begin position="86"/>
        <end position="107"/>
    </location>
</feature>
<keyword evidence="4" id="KW-1185">Reference proteome</keyword>
<reference evidence="3 4" key="2">
    <citation type="submission" date="2024-02" db="EMBL/GenBank/DDBJ databases">
        <title>The Genome Sequence of Enterococcus sp. DIV0159.</title>
        <authorList>
            <person name="Earl A."/>
            <person name="Manson A."/>
            <person name="Gilmore M."/>
            <person name="Sanders J."/>
            <person name="Shea T."/>
            <person name="Howe W."/>
            <person name="Livny J."/>
            <person name="Cuomo C."/>
            <person name="Neafsey D."/>
            <person name="Birren B."/>
        </authorList>
    </citation>
    <scope>NUCLEOTIDE SEQUENCE [LARGE SCALE GENOMIC DNA]</scope>
    <source>
        <strain evidence="3 4">665A</strain>
    </source>
</reference>
<feature type="transmembrane region" description="Helical" evidence="1">
    <location>
        <begin position="45"/>
        <end position="65"/>
    </location>
</feature>
<dbReference type="InterPro" id="IPR006976">
    <property type="entry name" value="VanZ-like"/>
</dbReference>
<dbReference type="PANTHER" id="PTHR36834">
    <property type="entry name" value="MEMBRANE PROTEIN-RELATED"/>
    <property type="match status" value="1"/>
</dbReference>
<organism evidence="3 4">
    <name type="scientific">Candidatus Enterococcus ferrettii</name>
    <dbReference type="NCBI Taxonomy" id="2815324"/>
    <lineage>
        <taxon>Bacteria</taxon>
        <taxon>Bacillati</taxon>
        <taxon>Bacillota</taxon>
        <taxon>Bacilli</taxon>
        <taxon>Lactobacillales</taxon>
        <taxon>Enterococcaceae</taxon>
        <taxon>Enterococcus</taxon>
    </lineage>
</organism>
<evidence type="ECO:0000259" key="2">
    <source>
        <dbReference type="Pfam" id="PF04892"/>
    </source>
</evidence>
<feature type="transmembrane region" description="Helical" evidence="1">
    <location>
        <begin position="113"/>
        <end position="131"/>
    </location>
</feature>
<reference evidence="3 4" key="1">
    <citation type="submission" date="2021-03" db="EMBL/GenBank/DDBJ databases">
        <authorList>
            <person name="Gilmore M.S."/>
            <person name="Schwartzman J."/>
            <person name="Van Tyne D."/>
            <person name="Martin M."/>
            <person name="Earl A.M."/>
            <person name="Manson A.L."/>
            <person name="Straub T."/>
            <person name="Salamzade R."/>
            <person name="Saavedra J."/>
            <person name="Lebreton F."/>
            <person name="Prichula J."/>
            <person name="Schaufler K."/>
            <person name="Gaca A."/>
            <person name="Sgardioli B."/>
            <person name="Wagenaar J."/>
            <person name="Strong T."/>
        </authorList>
    </citation>
    <scope>NUCLEOTIDE SEQUENCE [LARGE SCALE GENOMIC DNA]</scope>
    <source>
        <strain evidence="3 4">665A</strain>
    </source>
</reference>
<sequence>MVLQVFFTLYQVLCVFLPCLIYQWFNLRRKTERIPLSNLVWRFLFILYLYLVIYVTGVGTLWDIFSYPEIIRLEEISLIPFQAGSLLTNLLNTFMFIPFGFLLPLIWRKYRNFSSTVLLGAGFSMMIELLQLFNRRVSDIDDFMMNTLGAFLGFLVWRSWQLLVRKDSKEIVALGKNEAVCYVLLSLGGTFFFYNWRFFLRFL</sequence>
<feature type="transmembrane region" description="Helical" evidence="1">
    <location>
        <begin position="180"/>
        <end position="200"/>
    </location>
</feature>
<dbReference type="EMBL" id="JAFREL020000002">
    <property type="protein sequence ID" value="MEO1770992.1"/>
    <property type="molecule type" value="Genomic_DNA"/>
</dbReference>
<dbReference type="InterPro" id="IPR053150">
    <property type="entry name" value="Teicoplanin_resist-assoc"/>
</dbReference>
<dbReference type="Pfam" id="PF04892">
    <property type="entry name" value="VanZ"/>
    <property type="match status" value="1"/>
</dbReference>
<name>A0ABV0EUJ8_9ENTE</name>
<evidence type="ECO:0000313" key="3">
    <source>
        <dbReference type="EMBL" id="MEO1770992.1"/>
    </source>
</evidence>
<evidence type="ECO:0000256" key="1">
    <source>
        <dbReference type="SAM" id="Phobius"/>
    </source>
</evidence>
<dbReference type="PANTHER" id="PTHR36834:SF2">
    <property type="entry name" value="MEMBRANE PROTEIN"/>
    <property type="match status" value="1"/>
</dbReference>
<keyword evidence="1" id="KW-0812">Transmembrane</keyword>
<gene>
    <name evidence="3" type="ORF">JZO67_002965</name>
</gene>
<feature type="transmembrane region" description="Helical" evidence="1">
    <location>
        <begin position="7"/>
        <end position="25"/>
    </location>
</feature>
<keyword evidence="1" id="KW-0472">Membrane</keyword>
<evidence type="ECO:0000313" key="4">
    <source>
        <dbReference type="Proteomes" id="UP000664357"/>
    </source>
</evidence>
<comment type="caution">
    <text evidence="3">The sequence shown here is derived from an EMBL/GenBank/DDBJ whole genome shotgun (WGS) entry which is preliminary data.</text>
</comment>
<feature type="transmembrane region" description="Helical" evidence="1">
    <location>
        <begin position="143"/>
        <end position="160"/>
    </location>
</feature>
<dbReference type="RefSeq" id="WP_207703475.1">
    <property type="nucleotide sequence ID" value="NZ_JAFREL020000002.1"/>
</dbReference>
<dbReference type="Proteomes" id="UP000664357">
    <property type="component" value="Unassembled WGS sequence"/>
</dbReference>
<feature type="domain" description="VanZ-like" evidence="2">
    <location>
        <begin position="45"/>
        <end position="159"/>
    </location>
</feature>
<keyword evidence="1" id="KW-1133">Transmembrane helix</keyword>
<protein>
    <recommendedName>
        <fullName evidence="2">VanZ-like domain-containing protein</fullName>
    </recommendedName>
</protein>